<accession>A0A1G7BA34</accession>
<feature type="chain" id="PRO_5039156882" description="Secreted protein" evidence="1">
    <location>
        <begin position="31"/>
        <end position="174"/>
    </location>
</feature>
<name>A0A1G7BA34_9ACTN</name>
<sequence>MHSTTRLALATVSLIGTVAGVAFTPASATAGPESVRERGVVLVCTGTLKERQVVVEVYENDTYGNSVSVVIGDPDAGGVHGSRSTTTSLWAGRRVEATVRVQGRRAAVTGVARKTGPRIAVHDEFDDAGQHIVADGFHRRLRTDLTLTYRKSRVPLTCAPAFRYDVQVTKEDVG</sequence>
<dbReference type="RefSeq" id="WP_090860847.1">
    <property type="nucleotide sequence ID" value="NZ_FMZM01000017.1"/>
</dbReference>
<dbReference type="OrthoDB" id="3788096at2"/>
<evidence type="ECO:0000256" key="1">
    <source>
        <dbReference type="SAM" id="SignalP"/>
    </source>
</evidence>
<protein>
    <recommendedName>
        <fullName evidence="4">Secreted protein</fullName>
    </recommendedName>
</protein>
<dbReference type="STRING" id="1045774.SAMN05421872_11798"/>
<proteinExistence type="predicted"/>
<dbReference type="Proteomes" id="UP000199034">
    <property type="component" value="Unassembled WGS sequence"/>
</dbReference>
<evidence type="ECO:0000313" key="2">
    <source>
        <dbReference type="EMBL" id="SDE23988.1"/>
    </source>
</evidence>
<evidence type="ECO:0008006" key="4">
    <source>
        <dbReference type="Google" id="ProtNLM"/>
    </source>
</evidence>
<evidence type="ECO:0000313" key="3">
    <source>
        <dbReference type="Proteomes" id="UP000199034"/>
    </source>
</evidence>
<dbReference type="EMBL" id="FMZM01000017">
    <property type="protein sequence ID" value="SDE23988.1"/>
    <property type="molecule type" value="Genomic_DNA"/>
</dbReference>
<dbReference type="AlphaFoldDB" id="A0A1G7BA34"/>
<reference evidence="2 3" key="1">
    <citation type="submission" date="2016-10" db="EMBL/GenBank/DDBJ databases">
        <authorList>
            <person name="de Groot N.N."/>
        </authorList>
    </citation>
    <scope>NUCLEOTIDE SEQUENCE [LARGE SCALE GENOMIC DNA]</scope>
    <source>
        <strain evidence="2 3">CGMCC 4.6858</strain>
    </source>
</reference>
<feature type="signal peptide" evidence="1">
    <location>
        <begin position="1"/>
        <end position="30"/>
    </location>
</feature>
<organism evidence="2 3">
    <name type="scientific">Nocardioides lianchengensis</name>
    <dbReference type="NCBI Taxonomy" id="1045774"/>
    <lineage>
        <taxon>Bacteria</taxon>
        <taxon>Bacillati</taxon>
        <taxon>Actinomycetota</taxon>
        <taxon>Actinomycetes</taxon>
        <taxon>Propionibacteriales</taxon>
        <taxon>Nocardioidaceae</taxon>
        <taxon>Nocardioides</taxon>
    </lineage>
</organism>
<gene>
    <name evidence="2" type="ORF">SAMN05421872_11798</name>
</gene>
<keyword evidence="1" id="KW-0732">Signal</keyword>
<keyword evidence="3" id="KW-1185">Reference proteome</keyword>